<dbReference type="STRING" id="34097.SAMN02745150_00032"/>
<dbReference type="SUPFAM" id="SSF53067">
    <property type="entry name" value="Actin-like ATPase domain"/>
    <property type="match status" value="2"/>
</dbReference>
<evidence type="ECO:0000256" key="1">
    <source>
        <dbReference type="ARBA" id="ARBA00022490"/>
    </source>
</evidence>
<feature type="binding site" evidence="8">
    <location>
        <position position="269"/>
    </location>
    <ligand>
        <name>substrate</name>
    </ligand>
</feature>
<feature type="binding site" evidence="8">
    <location>
        <position position="177"/>
    </location>
    <ligand>
        <name>substrate</name>
    </ligand>
</feature>
<evidence type="ECO:0000313" key="11">
    <source>
        <dbReference type="Proteomes" id="UP000240042"/>
    </source>
</evidence>
<dbReference type="PANTHER" id="PTHR11735">
    <property type="entry name" value="TRNA N6-ADENOSINE THREONYLCARBAMOYLTRANSFERASE"/>
    <property type="match status" value="1"/>
</dbReference>
<dbReference type="Proteomes" id="UP000240042">
    <property type="component" value="Unassembled WGS sequence"/>
</dbReference>
<feature type="binding site" evidence="8">
    <location>
        <position position="109"/>
    </location>
    <ligand>
        <name>Fe cation</name>
        <dbReference type="ChEBI" id="CHEBI:24875"/>
    </ligand>
</feature>
<sequence>MIVLGVESSCDECAIALVEKGKNILSHKVFSQAELHAPYFGVVPEIASRNHLVKILPLLDQALEGNSLSQIGAVAASTGPGLIGSLVVGSLTAQAIAYYLDKPFIPVDHIEAHLYTPHMVHDIVFPYVALVCSGGHTLLYKVDSFFNYTLLGSTIDDAVGEAFDKVAKMLELGYPGGPIIQQYAESGNENFWKLPIGVNTVEDKYNFSYSGLKTAVYYRLKELQQPFPIEDICASFQKAAVDSLMKKVENALNDTGISRLITVGGVAANSRLRNGLDSLTKSGVTVYHTPIELCGDNAAMVAGRAFVDFNSGYQQKSKSCYARKTQITKGKRI</sequence>
<evidence type="ECO:0000256" key="4">
    <source>
        <dbReference type="ARBA" id="ARBA00022723"/>
    </source>
</evidence>
<evidence type="ECO:0000256" key="2">
    <source>
        <dbReference type="ARBA" id="ARBA00022679"/>
    </source>
</evidence>
<comment type="similarity">
    <text evidence="8">Belongs to the KAE1 / TsaD family.</text>
</comment>
<dbReference type="GO" id="GO:0005737">
    <property type="term" value="C:cytoplasm"/>
    <property type="evidence" value="ECO:0007669"/>
    <property type="project" value="UniProtKB-SubCell"/>
</dbReference>
<feature type="binding site" evidence="8">
    <location>
        <begin position="131"/>
        <end position="135"/>
    </location>
    <ligand>
        <name>substrate</name>
    </ligand>
</feature>
<dbReference type="RefSeq" id="WP_092316900.1">
    <property type="nucleotide sequence ID" value="NZ_FOKY01000001.1"/>
</dbReference>
<proteinExistence type="inferred from homology"/>
<comment type="cofactor">
    <cofactor evidence="8">
        <name>Fe(2+)</name>
        <dbReference type="ChEBI" id="CHEBI:29033"/>
    </cofactor>
    <text evidence="8">Binds 1 Fe(2+) ion per subunit.</text>
</comment>
<dbReference type="InterPro" id="IPR043129">
    <property type="entry name" value="ATPase_NBD"/>
</dbReference>
<dbReference type="CDD" id="cd24133">
    <property type="entry name" value="ASKHA_NBD_TsaD_bac"/>
    <property type="match status" value="1"/>
</dbReference>
<dbReference type="Pfam" id="PF00814">
    <property type="entry name" value="TsaD"/>
    <property type="match status" value="1"/>
</dbReference>
<keyword evidence="1 8" id="KW-0963">Cytoplasm</keyword>
<evidence type="ECO:0000256" key="5">
    <source>
        <dbReference type="ARBA" id="ARBA00023004"/>
    </source>
</evidence>
<evidence type="ECO:0000256" key="7">
    <source>
        <dbReference type="ARBA" id="ARBA00048117"/>
    </source>
</evidence>
<dbReference type="NCBIfam" id="TIGR00329">
    <property type="entry name" value="gcp_kae1"/>
    <property type="match status" value="1"/>
</dbReference>
<feature type="domain" description="Gcp-like" evidence="9">
    <location>
        <begin position="23"/>
        <end position="302"/>
    </location>
</feature>
<keyword evidence="5 8" id="KW-0408">Iron</keyword>
<evidence type="ECO:0000256" key="8">
    <source>
        <dbReference type="HAMAP-Rule" id="MF_01445"/>
    </source>
</evidence>
<dbReference type="FunFam" id="3.30.420.40:FF:000040">
    <property type="entry name" value="tRNA N6-adenosine threonylcarbamoyltransferase"/>
    <property type="match status" value="1"/>
</dbReference>
<comment type="catalytic activity">
    <reaction evidence="7 8">
        <text>L-threonylcarbamoyladenylate + adenosine(37) in tRNA = N(6)-L-threonylcarbamoyladenosine(37) in tRNA + AMP + H(+)</text>
        <dbReference type="Rhea" id="RHEA:37059"/>
        <dbReference type="Rhea" id="RHEA-COMP:10162"/>
        <dbReference type="Rhea" id="RHEA-COMP:10163"/>
        <dbReference type="ChEBI" id="CHEBI:15378"/>
        <dbReference type="ChEBI" id="CHEBI:73682"/>
        <dbReference type="ChEBI" id="CHEBI:74411"/>
        <dbReference type="ChEBI" id="CHEBI:74418"/>
        <dbReference type="ChEBI" id="CHEBI:456215"/>
        <dbReference type="EC" id="2.3.1.234"/>
    </reaction>
</comment>
<dbReference type="PANTHER" id="PTHR11735:SF6">
    <property type="entry name" value="TRNA N6-ADENOSINE THREONYLCARBAMOYLTRANSFERASE, MITOCHONDRIAL"/>
    <property type="match status" value="1"/>
</dbReference>
<organism evidence="10 11">
    <name type="scientific">Brevinema andersonii</name>
    <dbReference type="NCBI Taxonomy" id="34097"/>
    <lineage>
        <taxon>Bacteria</taxon>
        <taxon>Pseudomonadati</taxon>
        <taxon>Spirochaetota</taxon>
        <taxon>Spirochaetia</taxon>
        <taxon>Brevinematales</taxon>
        <taxon>Brevinemataceae</taxon>
        <taxon>Brevinema</taxon>
    </lineage>
</organism>
<dbReference type="GO" id="GO:0005506">
    <property type="term" value="F:iron ion binding"/>
    <property type="evidence" value="ECO:0007669"/>
    <property type="project" value="UniProtKB-UniRule"/>
</dbReference>
<comment type="caution">
    <text evidence="8">Lacks conserved residue(s) required for the propagation of feature annotation.</text>
</comment>
<dbReference type="AlphaFoldDB" id="A0A1I1D264"/>
<dbReference type="GO" id="GO:0002949">
    <property type="term" value="P:tRNA threonylcarbamoyladenosine modification"/>
    <property type="evidence" value="ECO:0007669"/>
    <property type="project" value="UniProtKB-UniRule"/>
</dbReference>
<dbReference type="Gene3D" id="3.30.420.40">
    <property type="match status" value="2"/>
</dbReference>
<gene>
    <name evidence="8" type="primary">tsaD</name>
    <name evidence="10" type="ORF">SAMN02745150_00032</name>
</gene>
<comment type="subcellular location">
    <subcellularLocation>
        <location evidence="8">Cytoplasm</location>
    </subcellularLocation>
</comment>
<dbReference type="InterPro" id="IPR022450">
    <property type="entry name" value="TsaD"/>
</dbReference>
<dbReference type="InterPro" id="IPR000905">
    <property type="entry name" value="Gcp-like_dom"/>
</dbReference>
<keyword evidence="6 8" id="KW-0012">Acyltransferase</keyword>
<accession>A0A1I1D264</accession>
<keyword evidence="11" id="KW-1185">Reference proteome</keyword>
<comment type="function">
    <text evidence="8">Required for the formation of a threonylcarbamoyl group on adenosine at position 37 (t(6)A37) in tRNAs that read codons beginning with adenine. Is involved in the transfer of the threonylcarbamoyl moiety of threonylcarbamoyl-AMP (TC-AMP) to the N6 group of A37, together with TsaE and TsaB. TsaD likely plays a direct catalytic role in this reaction.</text>
</comment>
<dbReference type="HAMAP" id="MF_01445">
    <property type="entry name" value="TsaD"/>
    <property type="match status" value="1"/>
</dbReference>
<reference evidence="11" key="1">
    <citation type="submission" date="2016-10" db="EMBL/GenBank/DDBJ databases">
        <authorList>
            <person name="Varghese N."/>
            <person name="Submissions S."/>
        </authorList>
    </citation>
    <scope>NUCLEOTIDE SEQUENCE [LARGE SCALE GENOMIC DNA]</scope>
    <source>
        <strain evidence="11">ATCC 43811</strain>
    </source>
</reference>
<evidence type="ECO:0000313" key="10">
    <source>
        <dbReference type="EMBL" id="SFB67188.1"/>
    </source>
</evidence>
<feature type="binding site" evidence="8">
    <location>
        <position position="164"/>
    </location>
    <ligand>
        <name>substrate</name>
    </ligand>
</feature>
<feature type="binding site" evidence="8">
    <location>
        <position position="113"/>
    </location>
    <ligand>
        <name>Fe cation</name>
        <dbReference type="ChEBI" id="CHEBI:24875"/>
    </ligand>
</feature>
<feature type="binding site" evidence="8">
    <location>
        <position position="296"/>
    </location>
    <ligand>
        <name>Fe cation</name>
        <dbReference type="ChEBI" id="CHEBI:24875"/>
    </ligand>
</feature>
<dbReference type="EMBL" id="FOKY01000001">
    <property type="protein sequence ID" value="SFB67188.1"/>
    <property type="molecule type" value="Genomic_DNA"/>
</dbReference>
<keyword evidence="3 8" id="KW-0819">tRNA processing</keyword>
<protein>
    <recommendedName>
        <fullName evidence="8">tRNA N6-adenosine threonylcarbamoyltransferase</fullName>
        <ecNumber evidence="8">2.3.1.234</ecNumber>
    </recommendedName>
    <alternativeName>
        <fullName evidence="8">N6-L-threonylcarbamoyladenine synthase</fullName>
        <shortName evidence="8">t(6)A synthase</shortName>
    </alternativeName>
    <alternativeName>
        <fullName evidence="8">t(6)A37 threonylcarbamoyladenosine biosynthesis protein TsaD</fullName>
    </alternativeName>
    <alternativeName>
        <fullName evidence="8">tRNA threonylcarbamoyladenosine biosynthesis protein TsaD</fullName>
    </alternativeName>
</protein>
<name>A0A1I1D264_BREAD</name>
<dbReference type="OrthoDB" id="9806197at2"/>
<keyword evidence="4 8" id="KW-0479">Metal-binding</keyword>
<evidence type="ECO:0000259" key="9">
    <source>
        <dbReference type="Pfam" id="PF00814"/>
    </source>
</evidence>
<evidence type="ECO:0000256" key="3">
    <source>
        <dbReference type="ARBA" id="ARBA00022694"/>
    </source>
</evidence>
<dbReference type="EC" id="2.3.1.234" evidence="8"/>
<keyword evidence="2 8" id="KW-0808">Transferase</keyword>
<dbReference type="NCBIfam" id="TIGR03723">
    <property type="entry name" value="T6A_TsaD_YgjD"/>
    <property type="match status" value="1"/>
</dbReference>
<dbReference type="InterPro" id="IPR017861">
    <property type="entry name" value="KAE1/TsaD"/>
</dbReference>
<dbReference type="GO" id="GO:0061711">
    <property type="term" value="F:tRNA N(6)-L-threonylcarbamoyladenine synthase activity"/>
    <property type="evidence" value="ECO:0007669"/>
    <property type="project" value="UniProtKB-EC"/>
</dbReference>
<dbReference type="PRINTS" id="PR00789">
    <property type="entry name" value="OSIALOPTASE"/>
</dbReference>
<evidence type="ECO:0000256" key="6">
    <source>
        <dbReference type="ARBA" id="ARBA00023315"/>
    </source>
</evidence>